<name>A0A8S1F5K7_9PELO</name>
<evidence type="ECO:0000256" key="1">
    <source>
        <dbReference type="SAM" id="MobiDB-lite"/>
    </source>
</evidence>
<dbReference type="Gene3D" id="3.40.30.10">
    <property type="entry name" value="Glutaredoxin"/>
    <property type="match status" value="1"/>
</dbReference>
<evidence type="ECO:0000259" key="2">
    <source>
        <dbReference type="Pfam" id="PF00462"/>
    </source>
</evidence>
<dbReference type="PRINTS" id="PR00160">
    <property type="entry name" value="GLUTAREDOXIN"/>
</dbReference>
<dbReference type="PANTHER" id="PTHR46679">
    <property type="match status" value="1"/>
</dbReference>
<dbReference type="GO" id="GO:0005739">
    <property type="term" value="C:mitochondrion"/>
    <property type="evidence" value="ECO:0007669"/>
    <property type="project" value="TreeGrafter"/>
</dbReference>
<dbReference type="CDD" id="cd02066">
    <property type="entry name" value="GRX_family"/>
    <property type="match status" value="1"/>
</dbReference>
<dbReference type="OrthoDB" id="418495at2759"/>
<dbReference type="PANTHER" id="PTHR46679:SF3">
    <property type="entry name" value="GLUTAREDOXIN DOMAIN-CONTAINING PROTEIN"/>
    <property type="match status" value="1"/>
</dbReference>
<dbReference type="AlphaFoldDB" id="A0A8S1F5K7"/>
<accession>A0A8S1F5K7</accession>
<organism evidence="3 4">
    <name type="scientific">Caenorhabditis bovis</name>
    <dbReference type="NCBI Taxonomy" id="2654633"/>
    <lineage>
        <taxon>Eukaryota</taxon>
        <taxon>Metazoa</taxon>
        <taxon>Ecdysozoa</taxon>
        <taxon>Nematoda</taxon>
        <taxon>Chromadorea</taxon>
        <taxon>Rhabditida</taxon>
        <taxon>Rhabditina</taxon>
        <taxon>Rhabditomorpha</taxon>
        <taxon>Rhabditoidea</taxon>
        <taxon>Rhabditidae</taxon>
        <taxon>Peloderinae</taxon>
        <taxon>Caenorhabditis</taxon>
    </lineage>
</organism>
<dbReference type="SUPFAM" id="SSF52833">
    <property type="entry name" value="Thioredoxin-like"/>
    <property type="match status" value="1"/>
</dbReference>
<dbReference type="Pfam" id="PF00462">
    <property type="entry name" value="Glutaredoxin"/>
    <property type="match status" value="1"/>
</dbReference>
<reference evidence="3 4" key="1">
    <citation type="submission" date="2020-04" db="EMBL/GenBank/DDBJ databases">
        <authorList>
            <person name="Laetsch R D."/>
            <person name="Stevens L."/>
            <person name="Kumar S."/>
            <person name="Blaxter L. M."/>
        </authorList>
    </citation>
    <scope>NUCLEOTIDE SEQUENCE [LARGE SCALE GENOMIC DNA]</scope>
</reference>
<feature type="region of interest" description="Disordered" evidence="1">
    <location>
        <begin position="1"/>
        <end position="20"/>
    </location>
</feature>
<sequence length="132" mass="14561">MGQSSSTPPRPPLSEESKKIAEEVKRHPVVVYTKDGCGYCVMAKNELYEDGIKYTEKNLNAIAQVNPDGVQAYLQGLVDLTRQKTVPQIFVCGKFLGGYTELHAARPNLATILETCSVDNGETLRREFAAKI</sequence>
<dbReference type="InterPro" id="IPR036249">
    <property type="entry name" value="Thioredoxin-like_sf"/>
</dbReference>
<gene>
    <name evidence="3" type="ORF">CBOVIS_LOCUS10815</name>
</gene>
<dbReference type="GO" id="GO:0015035">
    <property type="term" value="F:protein-disulfide reductase activity"/>
    <property type="evidence" value="ECO:0007669"/>
    <property type="project" value="TreeGrafter"/>
</dbReference>
<dbReference type="EMBL" id="CADEPM010000008">
    <property type="protein sequence ID" value="CAB3409125.1"/>
    <property type="molecule type" value="Genomic_DNA"/>
</dbReference>
<dbReference type="PROSITE" id="PS51354">
    <property type="entry name" value="GLUTAREDOXIN_2"/>
    <property type="match status" value="1"/>
</dbReference>
<keyword evidence="4" id="KW-1185">Reference proteome</keyword>
<protein>
    <recommendedName>
        <fullName evidence="2">Glutaredoxin domain-containing protein</fullName>
    </recommendedName>
</protein>
<dbReference type="InterPro" id="IPR002109">
    <property type="entry name" value="Glutaredoxin"/>
</dbReference>
<comment type="caution">
    <text evidence="3">The sequence shown here is derived from an EMBL/GenBank/DDBJ whole genome shotgun (WGS) entry which is preliminary data.</text>
</comment>
<feature type="domain" description="Glutaredoxin" evidence="2">
    <location>
        <begin position="29"/>
        <end position="95"/>
    </location>
</feature>
<evidence type="ECO:0000313" key="3">
    <source>
        <dbReference type="EMBL" id="CAB3409125.1"/>
    </source>
</evidence>
<dbReference type="InterPro" id="IPR014025">
    <property type="entry name" value="Glutaredoxin_subgr"/>
</dbReference>
<dbReference type="Proteomes" id="UP000494206">
    <property type="component" value="Unassembled WGS sequence"/>
</dbReference>
<proteinExistence type="predicted"/>
<evidence type="ECO:0000313" key="4">
    <source>
        <dbReference type="Proteomes" id="UP000494206"/>
    </source>
</evidence>